<keyword evidence="2" id="KW-1185">Reference proteome</keyword>
<dbReference type="Proteomes" id="UP000053235">
    <property type="component" value="Unassembled WGS sequence"/>
</dbReference>
<evidence type="ECO:0000313" key="1">
    <source>
        <dbReference type="EMBL" id="CTQ68945.1"/>
    </source>
</evidence>
<reference evidence="2" key="1">
    <citation type="submission" date="2015-07" db="EMBL/GenBank/DDBJ databases">
        <authorList>
            <person name="Rodrigo-Torres Lidia"/>
            <person name="Arahal R.David."/>
        </authorList>
    </citation>
    <scope>NUCLEOTIDE SEQUENCE [LARGE SCALE GENOMIC DNA]</scope>
    <source>
        <strain evidence="2">CECT 5112</strain>
    </source>
</reference>
<gene>
    <name evidence="1" type="ORF">LAX5112_01944</name>
</gene>
<accession>A0A0M7A1S4</accession>
<dbReference type="STRING" id="388408.LAX5112_01944"/>
<name>A0A0M7A1S4_9HYPH</name>
<dbReference type="AlphaFoldDB" id="A0A0M7A1S4"/>
<sequence length="170" mass="18886">MNGRRQAVCKGCARFEFKRAFHPMTVATTFSTLTVPPANQPPSASKSQFDMAEIKVELARRYEDWKALPEDQKLPYLKLEKHGLSEQDLDSLPEAERAQFEQKIAEASRQPVFAPSSDESTSRSALLKPVVSLASVLAISNAPHADAGDPARTRQDAIHLVNSIDIDRER</sequence>
<protein>
    <submittedName>
        <fullName evidence="1">Uncharacterized protein</fullName>
    </submittedName>
</protein>
<evidence type="ECO:0000313" key="2">
    <source>
        <dbReference type="Proteomes" id="UP000053235"/>
    </source>
</evidence>
<proteinExistence type="predicted"/>
<dbReference type="EMBL" id="CXWD01000006">
    <property type="protein sequence ID" value="CTQ68945.1"/>
    <property type="molecule type" value="Genomic_DNA"/>
</dbReference>
<organism evidence="1 2">
    <name type="scientific">Roseibium alexandrii</name>
    <dbReference type="NCBI Taxonomy" id="388408"/>
    <lineage>
        <taxon>Bacteria</taxon>
        <taxon>Pseudomonadati</taxon>
        <taxon>Pseudomonadota</taxon>
        <taxon>Alphaproteobacteria</taxon>
        <taxon>Hyphomicrobiales</taxon>
        <taxon>Stappiaceae</taxon>
        <taxon>Roseibium</taxon>
    </lineage>
</organism>